<dbReference type="PRINTS" id="PR00937">
    <property type="entry name" value="TBOX"/>
</dbReference>
<dbReference type="GO" id="GO:0045893">
    <property type="term" value="P:positive regulation of DNA-templated transcription"/>
    <property type="evidence" value="ECO:0007669"/>
    <property type="project" value="InterPro"/>
</dbReference>
<dbReference type="EMBL" id="MU557104">
    <property type="protein sequence ID" value="KAI5614961.1"/>
    <property type="molecule type" value="Genomic_DNA"/>
</dbReference>
<dbReference type="Proteomes" id="UP001205998">
    <property type="component" value="Unassembled WGS sequence"/>
</dbReference>
<dbReference type="GO" id="GO:0060429">
    <property type="term" value="P:epithelium development"/>
    <property type="evidence" value="ECO:0007669"/>
    <property type="project" value="UniProtKB-ARBA"/>
</dbReference>
<feature type="non-terminal residue" evidence="8">
    <location>
        <position position="92"/>
    </location>
</feature>
<name>A0AAD5AEP7_SILAS</name>
<evidence type="ECO:0000256" key="4">
    <source>
        <dbReference type="ARBA" id="ARBA00023163"/>
    </source>
</evidence>
<keyword evidence="4" id="KW-0804">Transcription</keyword>
<keyword evidence="9" id="KW-1185">Reference proteome</keyword>
<gene>
    <name evidence="8" type="ORF">C0J50_10941</name>
</gene>
<dbReference type="SMART" id="SM00425">
    <property type="entry name" value="TBOX"/>
    <property type="match status" value="1"/>
</dbReference>
<dbReference type="InterPro" id="IPR001699">
    <property type="entry name" value="TF_T-box"/>
</dbReference>
<proteinExistence type="predicted"/>
<dbReference type="PROSITE" id="PS01264">
    <property type="entry name" value="TBOX_2"/>
    <property type="match status" value="1"/>
</dbReference>
<comment type="caution">
    <text evidence="6">Lacks conserved residue(s) required for the propagation of feature annotation.</text>
</comment>
<evidence type="ECO:0000313" key="8">
    <source>
        <dbReference type="EMBL" id="KAI5614961.1"/>
    </source>
</evidence>
<dbReference type="AlphaFoldDB" id="A0AAD5AEP7"/>
<evidence type="ECO:0000256" key="5">
    <source>
        <dbReference type="ARBA" id="ARBA00023242"/>
    </source>
</evidence>
<dbReference type="InterPro" id="IPR036960">
    <property type="entry name" value="T-box_sf"/>
</dbReference>
<feature type="domain" description="T-box" evidence="7">
    <location>
        <begin position="1"/>
        <end position="92"/>
    </location>
</feature>
<evidence type="ECO:0000259" key="7">
    <source>
        <dbReference type="PROSITE" id="PS50252"/>
    </source>
</evidence>
<dbReference type="InterPro" id="IPR018186">
    <property type="entry name" value="TF_T-box_CS"/>
</dbReference>
<dbReference type="InterPro" id="IPR046360">
    <property type="entry name" value="T-box_DNA-bd"/>
</dbReference>
<comment type="caution">
    <text evidence="8">The sequence shown here is derived from an EMBL/GenBank/DDBJ whole genome shotgun (WGS) entry which is preliminary data.</text>
</comment>
<evidence type="ECO:0000313" key="9">
    <source>
        <dbReference type="Proteomes" id="UP001205998"/>
    </source>
</evidence>
<dbReference type="PANTHER" id="PTHR11267:SF13">
    <property type="entry name" value="EOMESODERMIN HOMOLOG"/>
    <property type="match status" value="1"/>
</dbReference>
<dbReference type="GO" id="GO:0000981">
    <property type="term" value="F:DNA-binding transcription factor activity, RNA polymerase II-specific"/>
    <property type="evidence" value="ECO:0007669"/>
    <property type="project" value="TreeGrafter"/>
</dbReference>
<evidence type="ECO:0000256" key="1">
    <source>
        <dbReference type="ARBA" id="ARBA00004123"/>
    </source>
</evidence>
<dbReference type="SUPFAM" id="SSF49417">
    <property type="entry name" value="p53-like transcription factors"/>
    <property type="match status" value="1"/>
</dbReference>
<evidence type="ECO:0000256" key="6">
    <source>
        <dbReference type="PROSITE-ProRule" id="PRU00201"/>
    </source>
</evidence>
<keyword evidence="3 6" id="KW-0238">DNA-binding</keyword>
<dbReference type="InterPro" id="IPR008967">
    <property type="entry name" value="p53-like_TF_DNA-bd_sf"/>
</dbReference>
<feature type="non-terminal residue" evidence="8">
    <location>
        <position position="1"/>
    </location>
</feature>
<reference evidence="8" key="1">
    <citation type="submission" date="2018-07" db="EMBL/GenBank/DDBJ databases">
        <title>Comparative genomics of catfishes provides insights into carnivory and benthic adaptation.</title>
        <authorList>
            <person name="Zhang Y."/>
            <person name="Wang D."/>
            <person name="Peng Z."/>
            <person name="Zheng S."/>
            <person name="Shao F."/>
            <person name="Tao W."/>
        </authorList>
    </citation>
    <scope>NUCLEOTIDE SEQUENCE</scope>
    <source>
        <strain evidence="8">Chongqing</strain>
    </source>
</reference>
<protein>
    <submittedName>
        <fullName evidence="8">Eomesodermin-like</fullName>
    </submittedName>
</protein>
<dbReference type="Gene3D" id="2.60.40.820">
    <property type="entry name" value="Transcription factor, T-box"/>
    <property type="match status" value="1"/>
</dbReference>
<organism evidence="8 9">
    <name type="scientific">Silurus asotus</name>
    <name type="common">Amur catfish</name>
    <name type="synonym">Parasilurus asotus</name>
    <dbReference type="NCBI Taxonomy" id="30991"/>
    <lineage>
        <taxon>Eukaryota</taxon>
        <taxon>Metazoa</taxon>
        <taxon>Chordata</taxon>
        <taxon>Craniata</taxon>
        <taxon>Vertebrata</taxon>
        <taxon>Euteleostomi</taxon>
        <taxon>Actinopterygii</taxon>
        <taxon>Neopterygii</taxon>
        <taxon>Teleostei</taxon>
        <taxon>Ostariophysi</taxon>
        <taxon>Siluriformes</taxon>
        <taxon>Siluridae</taxon>
        <taxon>Silurus</taxon>
    </lineage>
</organism>
<dbReference type="GO" id="GO:0002302">
    <property type="term" value="P:CD8-positive, alpha-beta T cell differentiation involved in immune response"/>
    <property type="evidence" value="ECO:0007669"/>
    <property type="project" value="TreeGrafter"/>
</dbReference>
<evidence type="ECO:0000256" key="2">
    <source>
        <dbReference type="ARBA" id="ARBA00023015"/>
    </source>
</evidence>
<dbReference type="GO" id="GO:0000785">
    <property type="term" value="C:chromatin"/>
    <property type="evidence" value="ECO:0007669"/>
    <property type="project" value="TreeGrafter"/>
</dbReference>
<dbReference type="GO" id="GO:0005634">
    <property type="term" value="C:nucleus"/>
    <property type="evidence" value="ECO:0007669"/>
    <property type="project" value="UniProtKB-SubCell"/>
</dbReference>
<dbReference type="GO" id="GO:0001714">
    <property type="term" value="P:endodermal cell fate specification"/>
    <property type="evidence" value="ECO:0007669"/>
    <property type="project" value="TreeGrafter"/>
</dbReference>
<dbReference type="PANTHER" id="PTHR11267">
    <property type="entry name" value="T-BOX PROTEIN-RELATED"/>
    <property type="match status" value="1"/>
</dbReference>
<accession>A0AAD5AEP7</accession>
<sequence>RMFPFLSFSISGLSVSSHYNVYVEITLADPNHWRFQGGKWVTCGKADNNLQGNKIYIHPESPNTGAHWMRQEISFGKLKLTNNKGANNSNTQ</sequence>
<keyword evidence="5 6" id="KW-0539">Nucleus</keyword>
<dbReference type="Pfam" id="PF00907">
    <property type="entry name" value="T-box"/>
    <property type="match status" value="1"/>
</dbReference>
<comment type="subcellular location">
    <subcellularLocation>
        <location evidence="1 6">Nucleus</location>
    </subcellularLocation>
</comment>
<dbReference type="PROSITE" id="PS50252">
    <property type="entry name" value="TBOX_3"/>
    <property type="match status" value="1"/>
</dbReference>
<evidence type="ECO:0000256" key="3">
    <source>
        <dbReference type="ARBA" id="ARBA00023125"/>
    </source>
</evidence>
<dbReference type="GO" id="GO:0001707">
    <property type="term" value="P:mesoderm formation"/>
    <property type="evidence" value="ECO:0007669"/>
    <property type="project" value="TreeGrafter"/>
</dbReference>
<dbReference type="GO" id="GO:0000978">
    <property type="term" value="F:RNA polymerase II cis-regulatory region sequence-specific DNA binding"/>
    <property type="evidence" value="ECO:0007669"/>
    <property type="project" value="InterPro"/>
</dbReference>
<keyword evidence="2" id="KW-0805">Transcription regulation</keyword>